<dbReference type="SUPFAM" id="SSF46689">
    <property type="entry name" value="Homeodomain-like"/>
    <property type="match status" value="1"/>
</dbReference>
<dbReference type="OrthoDB" id="1675439at2759"/>
<feature type="domain" description="Response regulatory" evidence="7">
    <location>
        <begin position="1"/>
        <end position="39"/>
    </location>
</feature>
<evidence type="ECO:0000256" key="2">
    <source>
        <dbReference type="ARBA" id="ARBA00023015"/>
    </source>
</evidence>
<sequence>MSVEDNAFLAMEALEIGALLCIEKPVTLDMLKCLWQHVAREKMGIYKEKERRMGTIEENNNMRGIEFRGEIEDEHNIIGSDNMKDKILEGKKKISEPEYQIVNNKVKRKSVHTEWTQELHGKFMDAVGQLGEGMCFPKEILKLMKVPGLTRVQVASHLQKCRKNNWQPPEGEKYQQNNVPAASLDTDPSGQNKPRRFGSMPRLMKNSFIVHQEKASEVSKSHFEEEISNYVGHETTTMAPIKNSH</sequence>
<dbReference type="GO" id="GO:0003677">
    <property type="term" value="F:DNA binding"/>
    <property type="evidence" value="ECO:0007669"/>
    <property type="project" value="InterPro"/>
</dbReference>
<keyword evidence="2" id="KW-0805">Transcription regulation</keyword>
<feature type="region of interest" description="Disordered" evidence="6">
    <location>
        <begin position="180"/>
        <end position="200"/>
    </location>
</feature>
<dbReference type="InterPro" id="IPR017930">
    <property type="entry name" value="Myb_dom"/>
</dbReference>
<evidence type="ECO:0000259" key="7">
    <source>
        <dbReference type="PROSITE" id="PS50110"/>
    </source>
</evidence>
<protein>
    <submittedName>
        <fullName evidence="9">Two-component response regulator ARR2-like</fullName>
    </submittedName>
</protein>
<dbReference type="InterPro" id="IPR001789">
    <property type="entry name" value="Sig_transdc_resp-reg_receiver"/>
</dbReference>
<dbReference type="Pfam" id="PF00249">
    <property type="entry name" value="Myb_DNA-binding"/>
    <property type="match status" value="1"/>
</dbReference>
<dbReference type="InterPro" id="IPR001005">
    <property type="entry name" value="SANT/Myb"/>
</dbReference>
<evidence type="ECO:0000313" key="10">
    <source>
        <dbReference type="Proteomes" id="UP000594638"/>
    </source>
</evidence>
<evidence type="ECO:0000256" key="5">
    <source>
        <dbReference type="PROSITE-ProRule" id="PRU00169"/>
    </source>
</evidence>
<dbReference type="PANTHER" id="PTHR31442:SF32">
    <property type="entry name" value="TWO-COMPONENT RESPONSE REGULATOR ORR21-LIKE"/>
    <property type="match status" value="1"/>
</dbReference>
<dbReference type="InterPro" id="IPR009057">
    <property type="entry name" value="Homeodomain-like_sf"/>
</dbReference>
<dbReference type="GO" id="GO:0005634">
    <property type="term" value="C:nucleus"/>
    <property type="evidence" value="ECO:0007669"/>
    <property type="project" value="UniProtKB-SubCell"/>
</dbReference>
<dbReference type="FunFam" id="1.10.10.60:FF:000007">
    <property type="entry name" value="Two-component response regulator"/>
    <property type="match status" value="1"/>
</dbReference>
<dbReference type="AlphaFoldDB" id="A0A8S0Q8X7"/>
<accession>A0A8S0Q8X7</accession>
<dbReference type="Gene3D" id="1.10.10.60">
    <property type="entry name" value="Homeodomain-like"/>
    <property type="match status" value="1"/>
</dbReference>
<dbReference type="GO" id="GO:0000160">
    <property type="term" value="P:phosphorelay signal transduction system"/>
    <property type="evidence" value="ECO:0007669"/>
    <property type="project" value="InterPro"/>
</dbReference>
<dbReference type="PROSITE" id="PS51294">
    <property type="entry name" value="HTH_MYB"/>
    <property type="match status" value="1"/>
</dbReference>
<dbReference type="PROSITE" id="PS50110">
    <property type="entry name" value="RESPONSE_REGULATORY"/>
    <property type="match status" value="1"/>
</dbReference>
<dbReference type="PANTHER" id="PTHR31442">
    <property type="entry name" value="HOMEODOMAIN-LIKE SUPERFAMILY PROTEIN-RELATED"/>
    <property type="match status" value="1"/>
</dbReference>
<comment type="caution">
    <text evidence="5">Lacks conserved residue(s) required for the propagation of feature annotation.</text>
</comment>
<dbReference type="Proteomes" id="UP000594638">
    <property type="component" value="Unassembled WGS sequence"/>
</dbReference>
<evidence type="ECO:0000259" key="8">
    <source>
        <dbReference type="PROSITE" id="PS51294"/>
    </source>
</evidence>
<evidence type="ECO:0000256" key="3">
    <source>
        <dbReference type="ARBA" id="ARBA00023163"/>
    </source>
</evidence>
<gene>
    <name evidence="9" type="ORF">OLEA9_A093475</name>
</gene>
<evidence type="ECO:0000313" key="9">
    <source>
        <dbReference type="EMBL" id="CAA2964857.1"/>
    </source>
</evidence>
<proteinExistence type="predicted"/>
<evidence type="ECO:0000256" key="6">
    <source>
        <dbReference type="SAM" id="MobiDB-lite"/>
    </source>
</evidence>
<comment type="caution">
    <text evidence="9">The sequence shown here is derived from an EMBL/GenBank/DDBJ whole genome shotgun (WGS) entry which is preliminary data.</text>
</comment>
<dbReference type="InterPro" id="IPR044841">
    <property type="entry name" value="LUX/BOA-like"/>
</dbReference>
<dbReference type="InterPro" id="IPR006447">
    <property type="entry name" value="Myb_dom_plants"/>
</dbReference>
<keyword evidence="3" id="KW-0804">Transcription</keyword>
<dbReference type="EMBL" id="CACTIH010001831">
    <property type="protein sequence ID" value="CAA2964857.1"/>
    <property type="molecule type" value="Genomic_DNA"/>
</dbReference>
<comment type="subcellular location">
    <subcellularLocation>
        <location evidence="1">Nucleus</location>
    </subcellularLocation>
</comment>
<dbReference type="Gramene" id="OE9A093475T1">
    <property type="protein sequence ID" value="OE9A093475C1"/>
    <property type="gene ID" value="OE9A093475"/>
</dbReference>
<keyword evidence="10" id="KW-1185">Reference proteome</keyword>
<feature type="compositionally biased region" description="Polar residues" evidence="6">
    <location>
        <begin position="180"/>
        <end position="192"/>
    </location>
</feature>
<name>A0A8S0Q8X7_OLEEU</name>
<feature type="domain" description="HTH myb-type" evidence="8">
    <location>
        <begin position="107"/>
        <end position="166"/>
    </location>
</feature>
<evidence type="ECO:0000256" key="1">
    <source>
        <dbReference type="ARBA" id="ARBA00004123"/>
    </source>
</evidence>
<organism evidence="9 10">
    <name type="scientific">Olea europaea subsp. europaea</name>
    <dbReference type="NCBI Taxonomy" id="158383"/>
    <lineage>
        <taxon>Eukaryota</taxon>
        <taxon>Viridiplantae</taxon>
        <taxon>Streptophyta</taxon>
        <taxon>Embryophyta</taxon>
        <taxon>Tracheophyta</taxon>
        <taxon>Spermatophyta</taxon>
        <taxon>Magnoliopsida</taxon>
        <taxon>eudicotyledons</taxon>
        <taxon>Gunneridae</taxon>
        <taxon>Pentapetalae</taxon>
        <taxon>asterids</taxon>
        <taxon>lamiids</taxon>
        <taxon>Lamiales</taxon>
        <taxon>Oleaceae</taxon>
        <taxon>Oleeae</taxon>
        <taxon>Olea</taxon>
    </lineage>
</organism>
<evidence type="ECO:0000256" key="4">
    <source>
        <dbReference type="ARBA" id="ARBA00023242"/>
    </source>
</evidence>
<dbReference type="NCBIfam" id="TIGR01557">
    <property type="entry name" value="myb_SHAQKYF"/>
    <property type="match status" value="1"/>
</dbReference>
<dbReference type="GO" id="GO:0003700">
    <property type="term" value="F:DNA-binding transcription factor activity"/>
    <property type="evidence" value="ECO:0007669"/>
    <property type="project" value="InterPro"/>
</dbReference>
<reference evidence="9 10" key="1">
    <citation type="submission" date="2019-12" db="EMBL/GenBank/DDBJ databases">
        <authorList>
            <person name="Alioto T."/>
            <person name="Alioto T."/>
            <person name="Gomez Garrido J."/>
        </authorList>
    </citation>
    <scope>NUCLEOTIDE SEQUENCE [LARGE SCALE GENOMIC DNA]</scope>
</reference>
<keyword evidence="4" id="KW-0539">Nucleus</keyword>